<keyword evidence="7 8" id="KW-0464">Manganese</keyword>
<keyword evidence="1 8" id="KW-0813">Transport</keyword>
<comment type="caution">
    <text evidence="9">The sequence shown here is derived from an EMBL/GenBank/DDBJ whole genome shotgun (WGS) entry which is preliminary data.</text>
</comment>
<dbReference type="HAMAP" id="MF_01521">
    <property type="entry name" value="MntP_pump"/>
    <property type="match status" value="1"/>
</dbReference>
<evidence type="ECO:0000256" key="6">
    <source>
        <dbReference type="ARBA" id="ARBA00023136"/>
    </source>
</evidence>
<dbReference type="Pfam" id="PF02659">
    <property type="entry name" value="Mntp"/>
    <property type="match status" value="1"/>
</dbReference>
<dbReference type="RefSeq" id="WP_101880091.1">
    <property type="nucleotide sequence ID" value="NZ_CACRUU010000110.1"/>
</dbReference>
<feature type="transmembrane region" description="Helical" evidence="8">
    <location>
        <begin position="39"/>
        <end position="58"/>
    </location>
</feature>
<evidence type="ECO:0000256" key="8">
    <source>
        <dbReference type="HAMAP-Rule" id="MF_01521"/>
    </source>
</evidence>
<keyword evidence="6 8" id="KW-0472">Membrane</keyword>
<evidence type="ECO:0000256" key="5">
    <source>
        <dbReference type="ARBA" id="ARBA00023065"/>
    </source>
</evidence>
<dbReference type="PANTHER" id="PTHR35529:SF1">
    <property type="entry name" value="MANGANESE EFFLUX PUMP MNTP-RELATED"/>
    <property type="match status" value="1"/>
</dbReference>
<dbReference type="InterPro" id="IPR022929">
    <property type="entry name" value="Put_MntP"/>
</dbReference>
<organism evidence="9 10">
    <name type="scientific">Mediterraneibacter gnavus</name>
    <name type="common">Ruminococcus gnavus</name>
    <dbReference type="NCBI Taxonomy" id="33038"/>
    <lineage>
        <taxon>Bacteria</taxon>
        <taxon>Bacillati</taxon>
        <taxon>Bacillota</taxon>
        <taxon>Clostridia</taxon>
        <taxon>Lachnospirales</taxon>
        <taxon>Lachnospiraceae</taxon>
        <taxon>Mediterraneibacter</taxon>
    </lineage>
</organism>
<keyword evidence="3 8" id="KW-0812">Transmembrane</keyword>
<feature type="transmembrane region" description="Helical" evidence="8">
    <location>
        <begin position="164"/>
        <end position="182"/>
    </location>
</feature>
<accession>A0A2N5NFK3</accession>
<keyword evidence="2 8" id="KW-1003">Cell membrane</keyword>
<gene>
    <name evidence="8" type="primary">mntP</name>
    <name evidence="9" type="ORF">CDL18_12570</name>
</gene>
<sequence length="188" mass="20194">MSLFSVFLIGIGLSMDACAVSFAKGICLKKQVKTYALKLGLAFGFFQAMMPLIGWWVGTYFESFITAVDHWIAFFLLGFIGVNMIRESKEAEADCDTDVDSIPAKDILLLAVATSIDALAVGISFAFLNVDIIPAVCLIGITTFIISCIAVFLGNKIGGKLGKYAEITGGVILILIGLKILIEHLFGL</sequence>
<evidence type="ECO:0000256" key="4">
    <source>
        <dbReference type="ARBA" id="ARBA00022989"/>
    </source>
</evidence>
<dbReference type="GO" id="GO:0005384">
    <property type="term" value="F:manganese ion transmembrane transporter activity"/>
    <property type="evidence" value="ECO:0007669"/>
    <property type="project" value="UniProtKB-UniRule"/>
</dbReference>
<evidence type="ECO:0000256" key="3">
    <source>
        <dbReference type="ARBA" id="ARBA00022692"/>
    </source>
</evidence>
<evidence type="ECO:0000256" key="2">
    <source>
        <dbReference type="ARBA" id="ARBA00022475"/>
    </source>
</evidence>
<feature type="transmembrane region" description="Helical" evidence="8">
    <location>
        <begin position="132"/>
        <end position="152"/>
    </location>
</feature>
<feature type="transmembrane region" description="Helical" evidence="8">
    <location>
        <begin position="64"/>
        <end position="86"/>
    </location>
</feature>
<feature type="transmembrane region" description="Helical" evidence="8">
    <location>
        <begin position="6"/>
        <end position="27"/>
    </location>
</feature>
<protein>
    <recommendedName>
        <fullName evidence="8">Putative manganese efflux pump MntP</fullName>
    </recommendedName>
</protein>
<feature type="transmembrane region" description="Helical" evidence="8">
    <location>
        <begin position="107"/>
        <end position="126"/>
    </location>
</feature>
<comment type="similarity">
    <text evidence="8">Belongs to the MntP (TC 9.B.29) family.</text>
</comment>
<keyword evidence="5 8" id="KW-0406">Ion transport</keyword>
<reference evidence="9 10" key="1">
    <citation type="journal article" date="2017" name="Genome Med.">
        <title>A novel Ruminococcus gnavus clade enriched in inflammatory bowel disease patients.</title>
        <authorList>
            <person name="Hall A.B."/>
            <person name="Yassour M."/>
            <person name="Sauk J."/>
            <person name="Garner A."/>
            <person name="Jiang X."/>
            <person name="Arthur T."/>
            <person name="Lagoudas G.K."/>
            <person name="Vatanen T."/>
            <person name="Fornelos N."/>
            <person name="Wilson R."/>
            <person name="Bertha M."/>
            <person name="Cohen M."/>
            <person name="Garber J."/>
            <person name="Khalili H."/>
            <person name="Gevers D."/>
            <person name="Ananthakrishnan A.N."/>
            <person name="Kugathasan S."/>
            <person name="Lander E.S."/>
            <person name="Blainey P."/>
            <person name="Vlamakis H."/>
            <person name="Xavier R.J."/>
            <person name="Huttenhower C."/>
        </authorList>
    </citation>
    <scope>NUCLEOTIDE SEQUENCE [LARGE SCALE GENOMIC DNA]</scope>
    <source>
        <strain evidence="9 10">RJX1118</strain>
    </source>
</reference>
<proteinExistence type="inferred from homology"/>
<name>A0A2N5NFK3_MEDGN</name>
<dbReference type="Proteomes" id="UP000234849">
    <property type="component" value="Unassembled WGS sequence"/>
</dbReference>
<keyword evidence="4 8" id="KW-1133">Transmembrane helix</keyword>
<dbReference type="PANTHER" id="PTHR35529">
    <property type="entry name" value="MANGANESE EFFLUX PUMP MNTP-RELATED"/>
    <property type="match status" value="1"/>
</dbReference>
<dbReference type="GO" id="GO:0005886">
    <property type="term" value="C:plasma membrane"/>
    <property type="evidence" value="ECO:0007669"/>
    <property type="project" value="UniProtKB-SubCell"/>
</dbReference>
<evidence type="ECO:0000256" key="7">
    <source>
        <dbReference type="ARBA" id="ARBA00023211"/>
    </source>
</evidence>
<dbReference type="AlphaFoldDB" id="A0A2N5NFK3"/>
<comment type="function">
    <text evidence="8">Probably functions as a manganese efflux pump.</text>
</comment>
<evidence type="ECO:0000313" key="10">
    <source>
        <dbReference type="Proteomes" id="UP000234849"/>
    </source>
</evidence>
<dbReference type="InterPro" id="IPR003810">
    <property type="entry name" value="Mntp/YtaF"/>
</dbReference>
<comment type="subcellular location">
    <subcellularLocation>
        <location evidence="8">Cell membrane</location>
        <topology evidence="8">Multi-pass membrane protein</topology>
    </subcellularLocation>
</comment>
<evidence type="ECO:0000313" key="9">
    <source>
        <dbReference type="EMBL" id="PLT53262.1"/>
    </source>
</evidence>
<evidence type="ECO:0000256" key="1">
    <source>
        <dbReference type="ARBA" id="ARBA00022448"/>
    </source>
</evidence>
<dbReference type="EMBL" id="NIHM01000020">
    <property type="protein sequence ID" value="PLT53262.1"/>
    <property type="molecule type" value="Genomic_DNA"/>
</dbReference>